<dbReference type="Pfam" id="PF13961">
    <property type="entry name" value="DUF4219"/>
    <property type="match status" value="1"/>
</dbReference>
<evidence type="ECO:0000313" key="2">
    <source>
        <dbReference type="EMBL" id="KAF2888927.1"/>
    </source>
</evidence>
<feature type="domain" description="DUF4219" evidence="1">
    <location>
        <begin position="240"/>
        <end position="266"/>
    </location>
</feature>
<proteinExistence type="predicted"/>
<dbReference type="AlphaFoldDB" id="A0A8K0G582"/>
<accession>A0A8K0G582</accession>
<dbReference type="OrthoDB" id="6739401at2759"/>
<name>A0A8K0G582_IGNLU</name>
<reference evidence="2" key="1">
    <citation type="submission" date="2019-08" db="EMBL/GenBank/DDBJ databases">
        <title>The genome of the North American firefly Photinus pyralis.</title>
        <authorList>
            <consortium name="Photinus pyralis genome working group"/>
            <person name="Fallon T.R."/>
            <person name="Sander Lower S.E."/>
            <person name="Weng J.-K."/>
        </authorList>
    </citation>
    <scope>NUCLEOTIDE SEQUENCE</scope>
    <source>
        <strain evidence="2">TRF0915ILg1</strain>
        <tissue evidence="2">Whole body</tissue>
    </source>
</reference>
<keyword evidence="3" id="KW-1185">Reference proteome</keyword>
<evidence type="ECO:0000313" key="3">
    <source>
        <dbReference type="Proteomes" id="UP000801492"/>
    </source>
</evidence>
<comment type="caution">
    <text evidence="2">The sequence shown here is derived from an EMBL/GenBank/DDBJ whole genome shotgun (WGS) entry which is preliminary data.</text>
</comment>
<evidence type="ECO:0000259" key="1">
    <source>
        <dbReference type="Pfam" id="PF13961"/>
    </source>
</evidence>
<organism evidence="2 3">
    <name type="scientific">Ignelater luminosus</name>
    <name type="common">Cucubano</name>
    <name type="synonym">Pyrophorus luminosus</name>
    <dbReference type="NCBI Taxonomy" id="2038154"/>
    <lineage>
        <taxon>Eukaryota</taxon>
        <taxon>Metazoa</taxon>
        <taxon>Ecdysozoa</taxon>
        <taxon>Arthropoda</taxon>
        <taxon>Hexapoda</taxon>
        <taxon>Insecta</taxon>
        <taxon>Pterygota</taxon>
        <taxon>Neoptera</taxon>
        <taxon>Endopterygota</taxon>
        <taxon>Coleoptera</taxon>
        <taxon>Polyphaga</taxon>
        <taxon>Elateriformia</taxon>
        <taxon>Elateroidea</taxon>
        <taxon>Elateridae</taxon>
        <taxon>Agrypninae</taxon>
        <taxon>Pyrophorini</taxon>
        <taxon>Ignelater</taxon>
    </lineage>
</organism>
<gene>
    <name evidence="2" type="ORF">ILUMI_17246</name>
</gene>
<dbReference type="InterPro" id="IPR025314">
    <property type="entry name" value="DUF4219"/>
</dbReference>
<sequence>MSYVTKSLFLKNIVFLYIKSKLPYGVLEYLRTFNGPKNGHKIKSLNIFKKVFGKGRCLSEDAIHTTSNKSLSKTKRLSPTAMNKIILPKSKKNYFIIQKSNGIKPVEHIANIVLNKPNIDTILQQFVKNIISEPIITDAHFFSQSKSFGKYRKEQLFLHPKISLCGIPSPRDIISKFLPPTETYLLNKPFINLQNNFCSAAAHLRRDKRRKHRENLTAVLYGVNDLRLEERPIPKPNPNLGRENFNTWKFAMKTYLEHEELWDFIEPSEDTVVDSRRDKKAKAKIIFIN</sequence>
<protein>
    <recommendedName>
        <fullName evidence="1">DUF4219 domain-containing protein</fullName>
    </recommendedName>
</protein>
<dbReference type="EMBL" id="VTPC01072640">
    <property type="protein sequence ID" value="KAF2888927.1"/>
    <property type="molecule type" value="Genomic_DNA"/>
</dbReference>
<dbReference type="Proteomes" id="UP000801492">
    <property type="component" value="Unassembled WGS sequence"/>
</dbReference>